<evidence type="ECO:0000256" key="9">
    <source>
        <dbReference type="ARBA" id="ARBA00023065"/>
    </source>
</evidence>
<keyword evidence="9 18" id="KW-0406">Ion transport</keyword>
<evidence type="ECO:0000256" key="19">
    <source>
        <dbReference type="SAM" id="SignalP"/>
    </source>
</evidence>
<dbReference type="Gene3D" id="2.70.170.10">
    <property type="entry name" value="Neurotransmitter-gated ion-channel ligand-binding domain"/>
    <property type="match status" value="1"/>
</dbReference>
<evidence type="ECO:0000256" key="12">
    <source>
        <dbReference type="ARBA" id="ARBA00023170"/>
    </source>
</evidence>
<keyword evidence="23" id="KW-1185">Reference proteome</keyword>
<keyword evidence="8" id="KW-0770">Synapse</keyword>
<dbReference type="GO" id="GO:0022848">
    <property type="term" value="F:acetylcholine-gated monoatomic cation-selective channel activity"/>
    <property type="evidence" value="ECO:0007669"/>
    <property type="project" value="InterPro"/>
</dbReference>
<evidence type="ECO:0000256" key="16">
    <source>
        <dbReference type="ARBA" id="ARBA00023303"/>
    </source>
</evidence>
<dbReference type="InterPro" id="IPR006202">
    <property type="entry name" value="Neur_chan_lig-bd"/>
</dbReference>
<dbReference type="FunFam" id="2.70.170.10:FF:000023">
    <property type="entry name" value="Acetylcholine receptor subunit beta-like 1"/>
    <property type="match status" value="1"/>
</dbReference>
<organism evidence="22 23">
    <name type="scientific">Tropilaelaps mercedesae</name>
    <dbReference type="NCBI Taxonomy" id="418985"/>
    <lineage>
        <taxon>Eukaryota</taxon>
        <taxon>Metazoa</taxon>
        <taxon>Ecdysozoa</taxon>
        <taxon>Arthropoda</taxon>
        <taxon>Chelicerata</taxon>
        <taxon>Arachnida</taxon>
        <taxon>Acari</taxon>
        <taxon>Parasitiformes</taxon>
        <taxon>Mesostigmata</taxon>
        <taxon>Gamasina</taxon>
        <taxon>Dermanyssoidea</taxon>
        <taxon>Laelapidae</taxon>
        <taxon>Tropilaelaps</taxon>
    </lineage>
</organism>
<keyword evidence="13" id="KW-0325">Glycoprotein</keyword>
<protein>
    <submittedName>
        <fullName evidence="22">Acetylcholine receptor subunit beta 1-like</fullName>
    </submittedName>
</protein>
<dbReference type="CDD" id="cd19032">
    <property type="entry name" value="LGIC_ECD_nAChR_proto_beta-like"/>
    <property type="match status" value="1"/>
</dbReference>
<evidence type="ECO:0000256" key="17">
    <source>
        <dbReference type="ARBA" id="ARBA00034104"/>
    </source>
</evidence>
<dbReference type="EMBL" id="MNPL01002850">
    <property type="protein sequence ID" value="OQR77932.1"/>
    <property type="molecule type" value="Genomic_DNA"/>
</dbReference>
<dbReference type="InterPro" id="IPR006029">
    <property type="entry name" value="Neurotrans-gated_channel_TM"/>
</dbReference>
<dbReference type="FunFam" id="1.20.58.390:FF:000038">
    <property type="entry name" value="Acetylcholine receptor subunit beta-like 1"/>
    <property type="match status" value="1"/>
</dbReference>
<name>A0A1V9XWX7_9ACAR</name>
<dbReference type="CDD" id="cd19064">
    <property type="entry name" value="LGIC_TM_nAChR"/>
    <property type="match status" value="1"/>
</dbReference>
<dbReference type="PRINTS" id="PR00254">
    <property type="entry name" value="NICOTINICR"/>
</dbReference>
<feature type="domain" description="Neurotransmitter-gated ion-channel ligand-binding" evidence="20">
    <location>
        <begin position="51"/>
        <end position="260"/>
    </location>
</feature>
<evidence type="ECO:0000256" key="11">
    <source>
        <dbReference type="ARBA" id="ARBA00023157"/>
    </source>
</evidence>
<proteinExistence type="inferred from homology"/>
<comment type="caution">
    <text evidence="22">The sequence shown here is derived from an EMBL/GenBank/DDBJ whole genome shotgun (WGS) entry which is preliminary data.</text>
</comment>
<feature type="transmembrane region" description="Helical" evidence="18">
    <location>
        <begin position="261"/>
        <end position="286"/>
    </location>
</feature>
<keyword evidence="16 18" id="KW-0407">Ion channel</keyword>
<feature type="domain" description="Neurotransmitter-gated ion-channel transmembrane" evidence="21">
    <location>
        <begin position="267"/>
        <end position="525"/>
    </location>
</feature>
<dbReference type="OrthoDB" id="5975154at2759"/>
<dbReference type="InterPro" id="IPR038050">
    <property type="entry name" value="Neuro_actylchol_rec"/>
</dbReference>
<evidence type="ECO:0000256" key="13">
    <source>
        <dbReference type="ARBA" id="ARBA00023180"/>
    </source>
</evidence>
<dbReference type="Gene3D" id="1.20.58.390">
    <property type="entry name" value="Neurotransmitter-gated ion-channel transmembrane domain"/>
    <property type="match status" value="2"/>
</dbReference>
<dbReference type="PANTHER" id="PTHR18945">
    <property type="entry name" value="NEUROTRANSMITTER GATED ION CHANNEL"/>
    <property type="match status" value="1"/>
</dbReference>
<evidence type="ECO:0000256" key="2">
    <source>
        <dbReference type="ARBA" id="ARBA00009237"/>
    </source>
</evidence>
<evidence type="ECO:0000259" key="21">
    <source>
        <dbReference type="Pfam" id="PF02932"/>
    </source>
</evidence>
<evidence type="ECO:0000256" key="14">
    <source>
        <dbReference type="ARBA" id="ARBA00023257"/>
    </source>
</evidence>
<dbReference type="SUPFAM" id="SSF90112">
    <property type="entry name" value="Neurotransmitter-gated ion-channel transmembrane pore"/>
    <property type="match status" value="1"/>
</dbReference>
<keyword evidence="15" id="KW-1071">Ligand-gated ion channel</keyword>
<comment type="function">
    <text evidence="1">After binding acetylcholine, the AChR responds by an extensive change in conformation that affects all subunits and leads to opening of an ion-conducting channel across the plasma membrane.</text>
</comment>
<keyword evidence="5 18" id="KW-0812">Transmembrane</keyword>
<dbReference type="Proteomes" id="UP000192247">
    <property type="component" value="Unassembled WGS sequence"/>
</dbReference>
<keyword evidence="4" id="KW-1003">Cell membrane</keyword>
<evidence type="ECO:0000256" key="3">
    <source>
        <dbReference type="ARBA" id="ARBA00022448"/>
    </source>
</evidence>
<keyword evidence="10 18" id="KW-0472">Membrane</keyword>
<keyword evidence="11" id="KW-1015">Disulfide bond</keyword>
<evidence type="ECO:0000256" key="1">
    <source>
        <dbReference type="ARBA" id="ARBA00003328"/>
    </source>
</evidence>
<keyword evidence="6 19" id="KW-0732">Signal</keyword>
<dbReference type="Pfam" id="PF02932">
    <property type="entry name" value="Neur_chan_memb"/>
    <property type="match status" value="1"/>
</dbReference>
<dbReference type="InterPro" id="IPR002394">
    <property type="entry name" value="Nicotinic_acetylcholine_rcpt"/>
</dbReference>
<dbReference type="InterPro" id="IPR036719">
    <property type="entry name" value="Neuro-gated_channel_TM_sf"/>
</dbReference>
<dbReference type="STRING" id="418985.A0A1V9XWX7"/>
<evidence type="ECO:0000256" key="10">
    <source>
        <dbReference type="ARBA" id="ARBA00023136"/>
    </source>
</evidence>
<reference evidence="22 23" key="1">
    <citation type="journal article" date="2017" name="Gigascience">
        <title>Draft genome of the honey bee ectoparasitic mite, Tropilaelaps mercedesae, is shaped by the parasitic life history.</title>
        <authorList>
            <person name="Dong X."/>
            <person name="Armstrong S.D."/>
            <person name="Xia D."/>
            <person name="Makepeace B.L."/>
            <person name="Darby A.C."/>
            <person name="Kadowaki T."/>
        </authorList>
    </citation>
    <scope>NUCLEOTIDE SEQUENCE [LARGE SCALE GENOMIC DNA]</scope>
    <source>
        <strain evidence="22">Wuxi-XJTLU</strain>
    </source>
</reference>
<dbReference type="PRINTS" id="PR00252">
    <property type="entry name" value="NRIONCHANNEL"/>
</dbReference>
<dbReference type="InterPro" id="IPR018000">
    <property type="entry name" value="Neurotransmitter_ion_chnl_CS"/>
</dbReference>
<comment type="similarity">
    <text evidence="2">Belongs to the ligand-gated ion channel (TC 1.A.9) family. Acetylcholine receptor (TC 1.A.9.1) subfamily.</text>
</comment>
<feature type="transmembrane region" description="Helical" evidence="18">
    <location>
        <begin position="509"/>
        <end position="527"/>
    </location>
</feature>
<dbReference type="GO" id="GO:0045211">
    <property type="term" value="C:postsynaptic membrane"/>
    <property type="evidence" value="ECO:0007669"/>
    <property type="project" value="UniProtKB-SubCell"/>
</dbReference>
<keyword evidence="7 18" id="KW-1133">Transmembrane helix</keyword>
<comment type="subcellular location">
    <subcellularLocation>
        <location evidence="17">Postsynaptic cell membrane</location>
        <topology evidence="17">Multi-pass membrane protein</topology>
    </subcellularLocation>
</comment>
<sequence>MWSAQTTFAGLTCPWARPTGLRSLQAPISLLLLLMCILHSPQYTAKASDDEERLVRDLFRDYNKLIRPVEVLNMTVEVEFGLSFIQLINVNEKNQIMTSNVWLQLKWSDYQLRWDEADYGGISVLRLPPDKVWKPDIVLFNNADGNYEVRYKSNILIYPTGQIMWVPPAIYQSSCTIDVTYFPFDQQKCVMKFGSWTYNGDQVSLKLEQDNFWVDLSDYWKSGTWDIVEVPAFLNVHDNRKIGKPTETDISFYITIRRKTLFYTVNLILPTVLISFLCILVFYLPAEAGEKVTLGISILLSLVVFLLLVSKILPPTSLVLPLIAKYLLFTFLMNTMSILVTVIIINWNFRGPRTHRMPNWIRVLFLKYLPTILFMKRPSMTRLRWMMEMPGLGVHHHQFHPPYSDKANKVSDFDELADVAHSAVGHHPNCTQSQAKNSDELPTHAAHGTHVNAANNRRDSDSTDVLYLTPEAYRATEAIEFIAEHLRCEDEYIQIREDWKYVAMVIDRLQLYIFFAVTAAGTMGILLDAPHIFQYVDQDKVIAMHKKSTA</sequence>
<dbReference type="GO" id="GO:0004888">
    <property type="term" value="F:transmembrane signaling receptor activity"/>
    <property type="evidence" value="ECO:0007669"/>
    <property type="project" value="InterPro"/>
</dbReference>
<feature type="signal peptide" evidence="19">
    <location>
        <begin position="1"/>
        <end position="47"/>
    </location>
</feature>
<evidence type="ECO:0000313" key="22">
    <source>
        <dbReference type="EMBL" id="OQR77932.1"/>
    </source>
</evidence>
<evidence type="ECO:0000256" key="7">
    <source>
        <dbReference type="ARBA" id="ARBA00022989"/>
    </source>
</evidence>
<keyword evidence="14" id="KW-0628">Postsynaptic cell membrane</keyword>
<feature type="chain" id="PRO_5012167237" evidence="19">
    <location>
        <begin position="48"/>
        <end position="550"/>
    </location>
</feature>
<keyword evidence="12 22" id="KW-0675">Receptor</keyword>
<dbReference type="Pfam" id="PF02931">
    <property type="entry name" value="Neur_chan_LBD"/>
    <property type="match status" value="1"/>
</dbReference>
<dbReference type="InterPro" id="IPR006201">
    <property type="entry name" value="Neur_channel"/>
</dbReference>
<evidence type="ECO:0000259" key="20">
    <source>
        <dbReference type="Pfam" id="PF02931"/>
    </source>
</evidence>
<dbReference type="NCBIfam" id="TIGR00860">
    <property type="entry name" value="LIC"/>
    <property type="match status" value="1"/>
</dbReference>
<dbReference type="PROSITE" id="PS00236">
    <property type="entry name" value="NEUROTR_ION_CHANNEL"/>
    <property type="match status" value="1"/>
</dbReference>
<evidence type="ECO:0000313" key="23">
    <source>
        <dbReference type="Proteomes" id="UP000192247"/>
    </source>
</evidence>
<dbReference type="InterPro" id="IPR036734">
    <property type="entry name" value="Neur_chan_lig-bd_sf"/>
</dbReference>
<evidence type="ECO:0000256" key="5">
    <source>
        <dbReference type="ARBA" id="ARBA00022692"/>
    </source>
</evidence>
<dbReference type="AlphaFoldDB" id="A0A1V9XWX7"/>
<dbReference type="InParanoid" id="A0A1V9XWX7"/>
<keyword evidence="3 18" id="KW-0813">Transport</keyword>
<feature type="transmembrane region" description="Helical" evidence="18">
    <location>
        <begin position="326"/>
        <end position="347"/>
    </location>
</feature>
<evidence type="ECO:0000256" key="18">
    <source>
        <dbReference type="RuleBase" id="RU000687"/>
    </source>
</evidence>
<evidence type="ECO:0000256" key="6">
    <source>
        <dbReference type="ARBA" id="ARBA00022729"/>
    </source>
</evidence>
<evidence type="ECO:0000256" key="4">
    <source>
        <dbReference type="ARBA" id="ARBA00022475"/>
    </source>
</evidence>
<evidence type="ECO:0000256" key="8">
    <source>
        <dbReference type="ARBA" id="ARBA00023018"/>
    </source>
</evidence>
<gene>
    <name evidence="22" type="ORF">BIW11_06744</name>
</gene>
<feature type="transmembrane region" description="Helical" evidence="18">
    <location>
        <begin position="292"/>
        <end position="314"/>
    </location>
</feature>
<accession>A0A1V9XWX7</accession>
<evidence type="ECO:0000256" key="15">
    <source>
        <dbReference type="ARBA" id="ARBA00023286"/>
    </source>
</evidence>
<dbReference type="FunFam" id="1.20.58.390:FF:000035">
    <property type="entry name" value="Acetylcholine receptor subunit beta-like 1"/>
    <property type="match status" value="1"/>
</dbReference>
<dbReference type="SUPFAM" id="SSF63712">
    <property type="entry name" value="Nicotinic receptor ligand binding domain-like"/>
    <property type="match status" value="1"/>
</dbReference>